<evidence type="ECO:0000313" key="3">
    <source>
        <dbReference type="EMBL" id="GAW26400.1"/>
    </source>
</evidence>
<feature type="transmembrane region" description="Helical" evidence="2">
    <location>
        <begin position="180"/>
        <end position="200"/>
    </location>
</feature>
<dbReference type="STRING" id="77044.A0A1S8A9M0"/>
<feature type="compositionally biased region" description="Low complexity" evidence="1">
    <location>
        <begin position="133"/>
        <end position="167"/>
    </location>
</feature>
<dbReference type="OrthoDB" id="4770059at2759"/>
<accession>A0A1S8A9M0</accession>
<keyword evidence="4" id="KW-1185">Reference proteome</keyword>
<keyword evidence="2" id="KW-0812">Transmembrane</keyword>
<dbReference type="EMBL" id="DF977475">
    <property type="protein sequence ID" value="GAW26400.1"/>
    <property type="molecule type" value="Genomic_DNA"/>
</dbReference>
<evidence type="ECO:0000313" key="4">
    <source>
        <dbReference type="Proteomes" id="UP000054516"/>
    </source>
</evidence>
<name>A0A1S8A9M0_ROSNE</name>
<gene>
    <name evidence="3" type="ORF">SAMD00023353_3000900</name>
</gene>
<evidence type="ECO:0000256" key="1">
    <source>
        <dbReference type="SAM" id="MobiDB-lite"/>
    </source>
</evidence>
<keyword evidence="2" id="KW-0472">Membrane</keyword>
<sequence>MLSKVLPVYHTGRGECIINGGDSGFNPMSIDSKYMCTSAITAPMAFLLDPNISTTDVWTTLPPELWIEHDQVTVQWEPSDLDRFPVGVASQYALMMGVTAPPSVGDVPTNTADVMALSTVVEKLSSTSAIWPTPTRSTSTTTSSTTTTTSRTLITTTSESRTSASESQPQSTTTSDSAPLGFGGSICLLFVTVFVFMGLAA</sequence>
<keyword evidence="2" id="KW-1133">Transmembrane helix</keyword>
<reference evidence="3" key="1">
    <citation type="submission" date="2016-03" db="EMBL/GenBank/DDBJ databases">
        <title>Draft genome sequence of Rosellinia necatrix.</title>
        <authorList>
            <person name="Kanematsu S."/>
        </authorList>
    </citation>
    <scope>NUCLEOTIDE SEQUENCE [LARGE SCALE GENOMIC DNA]</scope>
    <source>
        <strain evidence="3">W97</strain>
    </source>
</reference>
<protein>
    <submittedName>
        <fullName evidence="3">Uncharacterized protein</fullName>
    </submittedName>
</protein>
<evidence type="ECO:0000256" key="2">
    <source>
        <dbReference type="SAM" id="Phobius"/>
    </source>
</evidence>
<feature type="compositionally biased region" description="Polar residues" evidence="1">
    <location>
        <begin position="168"/>
        <end position="177"/>
    </location>
</feature>
<feature type="region of interest" description="Disordered" evidence="1">
    <location>
        <begin position="130"/>
        <end position="177"/>
    </location>
</feature>
<dbReference type="Proteomes" id="UP000054516">
    <property type="component" value="Unassembled WGS sequence"/>
</dbReference>
<dbReference type="AlphaFoldDB" id="A0A1S8A9M0"/>
<organism evidence="3">
    <name type="scientific">Rosellinia necatrix</name>
    <name type="common">White root-rot fungus</name>
    <dbReference type="NCBI Taxonomy" id="77044"/>
    <lineage>
        <taxon>Eukaryota</taxon>
        <taxon>Fungi</taxon>
        <taxon>Dikarya</taxon>
        <taxon>Ascomycota</taxon>
        <taxon>Pezizomycotina</taxon>
        <taxon>Sordariomycetes</taxon>
        <taxon>Xylariomycetidae</taxon>
        <taxon>Xylariales</taxon>
        <taxon>Xylariaceae</taxon>
        <taxon>Rosellinia</taxon>
    </lineage>
</organism>
<proteinExistence type="predicted"/>